<dbReference type="RefSeq" id="WP_278476892.1">
    <property type="nucleotide sequence ID" value="NZ_JABZRE010000002.1"/>
</dbReference>
<dbReference type="AlphaFoldDB" id="A0A930DZL4"/>
<evidence type="ECO:0000313" key="1">
    <source>
        <dbReference type="EMBL" id="MBF1306363.1"/>
    </source>
</evidence>
<proteinExistence type="predicted"/>
<organism evidence="1 2">
    <name type="scientific">Parvimonas micra</name>
    <dbReference type="NCBI Taxonomy" id="33033"/>
    <lineage>
        <taxon>Bacteria</taxon>
        <taxon>Bacillati</taxon>
        <taxon>Bacillota</taxon>
        <taxon>Tissierellia</taxon>
        <taxon>Tissierellales</taxon>
        <taxon>Peptoniphilaceae</taxon>
        <taxon>Parvimonas</taxon>
    </lineage>
</organism>
<comment type="caution">
    <text evidence="1">The sequence shown here is derived from an EMBL/GenBank/DDBJ whole genome shotgun (WGS) entry which is preliminary data.</text>
</comment>
<evidence type="ECO:0000313" key="2">
    <source>
        <dbReference type="Proteomes" id="UP000758611"/>
    </source>
</evidence>
<gene>
    <name evidence="1" type="ORF">HXM94_01050</name>
</gene>
<reference evidence="1" key="1">
    <citation type="submission" date="2020-04" db="EMBL/GenBank/DDBJ databases">
        <title>Deep metagenomics examines the oral microbiome during advanced dental caries in children, revealing novel taxa and co-occurrences with host molecules.</title>
        <authorList>
            <person name="Baker J.L."/>
            <person name="Morton J.T."/>
            <person name="Dinis M."/>
            <person name="Alvarez R."/>
            <person name="Tran N.C."/>
            <person name="Knight R."/>
            <person name="Edlund A."/>
        </authorList>
    </citation>
    <scope>NUCLEOTIDE SEQUENCE</scope>
    <source>
        <strain evidence="1">JCVI_23_bin.11</strain>
    </source>
</reference>
<dbReference type="EMBL" id="JABZRE010000002">
    <property type="protein sequence ID" value="MBF1306363.1"/>
    <property type="molecule type" value="Genomic_DNA"/>
</dbReference>
<sequence length="519" mass="59668">MHNSKELIKKTLTEQFLNYQLPSDTKDKLIELTTEFIQSRLKLKKQLLWIERFCENSGLSSSFDEKIAISINDLKIPVTRTESFVPGIKKEKVLSEGEEGIVRSVEIVLDDKMILQDLDVLKEPKLEVVLKPEIKENFIQTTPKVQDMIDIGQPVVLKPIPEDILLMMGKEFSKKDSETVKVQLNYSNTFFEKENKITSEFKKEDDEVSVILKVDTTNPIDQSEVGDVINTNNDSDNEIDEEIKTNKAIETEENSCSNQEEVVEVESDTKLSKENSISKKESEINPLKESDYKVVVRNGLPAYQSKELFGIEGEIFLDFYKAYPKKSEAQSLVIKPSEKTASIIPNSSEGKVYFLIEDCDEPQFVESKELKRIQELTKLVSPNTKEEPRIEKVPKGRKQLSSKEVNSMVNSLLEKLINSGVKRLILEGPNNLATGSDKKDTFNDFIIRRIIREVKNRGLKLEVLLANRNKLNYTNKVDFEDSYYPNLFYFSRQDARFKSTIPNHLKNLIRLFDPSFKQK</sequence>
<accession>A0A930DZL4</accession>
<dbReference type="Proteomes" id="UP000758611">
    <property type="component" value="Unassembled WGS sequence"/>
</dbReference>
<protein>
    <submittedName>
        <fullName evidence="1">Uncharacterized protein</fullName>
    </submittedName>
</protein>
<name>A0A930DZL4_9FIRM</name>